<name>A0A2V3VR70_9SPHN</name>
<gene>
    <name evidence="1" type="ORF">C7451_10181</name>
</gene>
<dbReference type="GO" id="GO:0006355">
    <property type="term" value="P:regulation of DNA-templated transcription"/>
    <property type="evidence" value="ECO:0007669"/>
    <property type="project" value="InterPro"/>
</dbReference>
<reference evidence="1 2" key="1">
    <citation type="submission" date="2018-05" db="EMBL/GenBank/DDBJ databases">
        <title>Genomic Encyclopedia of Type Strains, Phase IV (KMG-IV): sequencing the most valuable type-strain genomes for metagenomic binning, comparative biology and taxonomic classification.</title>
        <authorList>
            <person name="Goeker M."/>
        </authorList>
    </citation>
    <scope>NUCLEOTIDE SEQUENCE [LARGE SCALE GENOMIC DNA]</scope>
    <source>
        <strain evidence="1 2">DSM 3183</strain>
    </source>
</reference>
<protein>
    <recommendedName>
        <fullName evidence="3">Regulatory LuxR family protein</fullName>
    </recommendedName>
</protein>
<proteinExistence type="predicted"/>
<dbReference type="RefSeq" id="WP_146215260.1">
    <property type="nucleotide sequence ID" value="NZ_QJJM01000001.1"/>
</dbReference>
<dbReference type="InterPro" id="IPR036388">
    <property type="entry name" value="WH-like_DNA-bd_sf"/>
</dbReference>
<evidence type="ECO:0000313" key="1">
    <source>
        <dbReference type="EMBL" id="PXW79019.1"/>
    </source>
</evidence>
<sequence>MMTQREQRVMELHDRGFRNGEIALLLDIKPFTVGTIVSRYGISNSGFEDRIRKGSRELRKAIERAHPEKKMEFRV</sequence>
<dbReference type="Gene3D" id="1.10.10.10">
    <property type="entry name" value="Winged helix-like DNA-binding domain superfamily/Winged helix DNA-binding domain"/>
    <property type="match status" value="1"/>
</dbReference>
<dbReference type="AlphaFoldDB" id="A0A2V3VR70"/>
<dbReference type="GO" id="GO:0003677">
    <property type="term" value="F:DNA binding"/>
    <property type="evidence" value="ECO:0007669"/>
    <property type="project" value="InterPro"/>
</dbReference>
<keyword evidence="2" id="KW-1185">Reference proteome</keyword>
<accession>A0A2V3VR70</accession>
<dbReference type="Proteomes" id="UP000248014">
    <property type="component" value="Unassembled WGS sequence"/>
</dbReference>
<dbReference type="SUPFAM" id="SSF46894">
    <property type="entry name" value="C-terminal effector domain of the bipartite response regulators"/>
    <property type="match status" value="1"/>
</dbReference>
<evidence type="ECO:0000313" key="2">
    <source>
        <dbReference type="Proteomes" id="UP000248014"/>
    </source>
</evidence>
<dbReference type="InterPro" id="IPR016032">
    <property type="entry name" value="Sig_transdc_resp-reg_C-effctor"/>
</dbReference>
<evidence type="ECO:0008006" key="3">
    <source>
        <dbReference type="Google" id="ProtNLM"/>
    </source>
</evidence>
<dbReference type="OrthoDB" id="224144at204457"/>
<dbReference type="EMBL" id="QJJM01000001">
    <property type="protein sequence ID" value="PXW79019.1"/>
    <property type="molecule type" value="Genomic_DNA"/>
</dbReference>
<organism evidence="1 2">
    <name type="scientific">Blastomonas natatoria</name>
    <dbReference type="NCBI Taxonomy" id="34015"/>
    <lineage>
        <taxon>Bacteria</taxon>
        <taxon>Pseudomonadati</taxon>
        <taxon>Pseudomonadota</taxon>
        <taxon>Alphaproteobacteria</taxon>
        <taxon>Sphingomonadales</taxon>
        <taxon>Sphingomonadaceae</taxon>
        <taxon>Blastomonas</taxon>
    </lineage>
</organism>
<comment type="caution">
    <text evidence="1">The sequence shown here is derived from an EMBL/GenBank/DDBJ whole genome shotgun (WGS) entry which is preliminary data.</text>
</comment>